<dbReference type="EMBL" id="KB870812">
    <property type="protein sequence ID" value="EOA14621.1"/>
    <property type="molecule type" value="Genomic_DNA"/>
</dbReference>
<evidence type="ECO:0000313" key="2">
    <source>
        <dbReference type="Proteomes" id="UP000029121"/>
    </source>
</evidence>
<gene>
    <name evidence="1" type="ORF">CARUB_v10027880mg</name>
</gene>
<reference evidence="2" key="1">
    <citation type="journal article" date="2013" name="Nat. Genet.">
        <title>The Capsella rubella genome and the genomic consequences of rapid mating system evolution.</title>
        <authorList>
            <person name="Slotte T."/>
            <person name="Hazzouri K.M."/>
            <person name="Agren J.A."/>
            <person name="Koenig D."/>
            <person name="Maumus F."/>
            <person name="Guo Y.L."/>
            <person name="Steige K."/>
            <person name="Platts A.E."/>
            <person name="Escobar J.S."/>
            <person name="Newman L.K."/>
            <person name="Wang W."/>
            <person name="Mandakova T."/>
            <person name="Vello E."/>
            <person name="Smith L.M."/>
            <person name="Henz S.R."/>
            <person name="Steffen J."/>
            <person name="Takuno S."/>
            <person name="Brandvain Y."/>
            <person name="Coop G."/>
            <person name="Andolfatto P."/>
            <person name="Hu T.T."/>
            <person name="Blanchette M."/>
            <person name="Clark R.M."/>
            <person name="Quesneville H."/>
            <person name="Nordborg M."/>
            <person name="Gaut B.S."/>
            <person name="Lysak M.A."/>
            <person name="Jenkins J."/>
            <person name="Grimwood J."/>
            <person name="Chapman J."/>
            <person name="Prochnik S."/>
            <person name="Shu S."/>
            <person name="Rokhsar D."/>
            <person name="Schmutz J."/>
            <person name="Weigel D."/>
            <person name="Wright S.I."/>
        </authorList>
    </citation>
    <scope>NUCLEOTIDE SEQUENCE [LARGE SCALE GENOMIC DNA]</scope>
    <source>
        <strain evidence="2">cv. Monte Gargano</strain>
    </source>
</reference>
<evidence type="ECO:0000313" key="1">
    <source>
        <dbReference type="EMBL" id="EOA14621.1"/>
    </source>
</evidence>
<protein>
    <submittedName>
        <fullName evidence="1">Uncharacterized protein</fullName>
    </submittedName>
</protein>
<name>R0F054_9BRAS</name>
<organism evidence="1 2">
    <name type="scientific">Capsella rubella</name>
    <dbReference type="NCBI Taxonomy" id="81985"/>
    <lineage>
        <taxon>Eukaryota</taxon>
        <taxon>Viridiplantae</taxon>
        <taxon>Streptophyta</taxon>
        <taxon>Embryophyta</taxon>
        <taxon>Tracheophyta</taxon>
        <taxon>Spermatophyta</taxon>
        <taxon>Magnoliopsida</taxon>
        <taxon>eudicotyledons</taxon>
        <taxon>Gunneridae</taxon>
        <taxon>Pentapetalae</taxon>
        <taxon>rosids</taxon>
        <taxon>malvids</taxon>
        <taxon>Brassicales</taxon>
        <taxon>Brassicaceae</taxon>
        <taxon>Camelineae</taxon>
        <taxon>Capsella</taxon>
    </lineage>
</organism>
<sequence length="114" mass="12719">MSENSPPANILGICDPSGFSVPRSGYNLFRPFSYSSLQQDSILWESLILTNSRALDEEDTCTEAGESASWFCISCKHLRGQGLESFTEHFSSRQHMRLKSHGLEEATKSDSARN</sequence>
<dbReference type="AlphaFoldDB" id="R0F054"/>
<proteinExistence type="predicted"/>
<keyword evidence="2" id="KW-1185">Reference proteome</keyword>
<dbReference type="Proteomes" id="UP000029121">
    <property type="component" value="Unassembled WGS sequence"/>
</dbReference>
<accession>R0F054</accession>